<evidence type="ECO:0008006" key="4">
    <source>
        <dbReference type="Google" id="ProtNLM"/>
    </source>
</evidence>
<keyword evidence="1" id="KW-0812">Transmembrane</keyword>
<gene>
    <name evidence="2" type="ORF">GTP69_09950</name>
</gene>
<keyword evidence="1" id="KW-1133">Transmembrane helix</keyword>
<keyword evidence="3" id="KW-1185">Reference proteome</keyword>
<organism evidence="2 3">
    <name type="scientific">Duganella levis</name>
    <dbReference type="NCBI Taxonomy" id="2692169"/>
    <lineage>
        <taxon>Bacteria</taxon>
        <taxon>Pseudomonadati</taxon>
        <taxon>Pseudomonadota</taxon>
        <taxon>Betaproteobacteria</taxon>
        <taxon>Burkholderiales</taxon>
        <taxon>Oxalobacteraceae</taxon>
        <taxon>Telluria group</taxon>
        <taxon>Duganella</taxon>
    </lineage>
</organism>
<evidence type="ECO:0000313" key="2">
    <source>
        <dbReference type="EMBL" id="MYN26730.1"/>
    </source>
</evidence>
<dbReference type="EMBL" id="WWCT01000006">
    <property type="protein sequence ID" value="MYN26730.1"/>
    <property type="molecule type" value="Genomic_DNA"/>
</dbReference>
<accession>A0ABW9VYX0</accession>
<proteinExistence type="predicted"/>
<sequence length="218" mass="24868">MYKPADPLLRVCAPIDAAEWERMHAEVRAISAARLAMMNARFVSRFIRYFPKRRPNSQKIVYALGTFGLIVSALMTLVGGIPYKGYRLELLFAAFFVAIMVVTYFVPAIEARQKRRQPAFNLRLAGFTANRVLKSAKKSLPFDAEYRFFDDKVAYTRIAADKPELCWKHALKGVYLPGDGFTLLYKKHTSQEPYGILLHASPEVSEQLERLGVKRMVD</sequence>
<dbReference type="Proteomes" id="UP000642144">
    <property type="component" value="Unassembled WGS sequence"/>
</dbReference>
<reference evidence="2 3" key="1">
    <citation type="submission" date="2019-12" db="EMBL/GenBank/DDBJ databases">
        <title>Novel species isolated from a subtropical stream in China.</title>
        <authorList>
            <person name="Lu H."/>
        </authorList>
    </citation>
    <scope>NUCLEOTIDE SEQUENCE [LARGE SCALE GENOMIC DNA]</scope>
    <source>
        <strain evidence="2 3">CY42W</strain>
    </source>
</reference>
<comment type="caution">
    <text evidence="2">The sequence shown here is derived from an EMBL/GenBank/DDBJ whole genome shotgun (WGS) entry which is preliminary data.</text>
</comment>
<feature type="transmembrane region" description="Helical" evidence="1">
    <location>
        <begin position="60"/>
        <end position="78"/>
    </location>
</feature>
<dbReference type="RefSeq" id="WP_161054737.1">
    <property type="nucleotide sequence ID" value="NZ_WWCT01000006.1"/>
</dbReference>
<keyword evidence="1" id="KW-0472">Membrane</keyword>
<name>A0ABW9VYX0_9BURK</name>
<evidence type="ECO:0000256" key="1">
    <source>
        <dbReference type="SAM" id="Phobius"/>
    </source>
</evidence>
<feature type="transmembrane region" description="Helical" evidence="1">
    <location>
        <begin position="90"/>
        <end position="109"/>
    </location>
</feature>
<protein>
    <recommendedName>
        <fullName evidence="4">YcxB family protein</fullName>
    </recommendedName>
</protein>
<evidence type="ECO:0000313" key="3">
    <source>
        <dbReference type="Proteomes" id="UP000642144"/>
    </source>
</evidence>